<name>A0A1H6HTI3_RUMFL</name>
<organism evidence="5 6">
    <name type="scientific">Ruminococcus flavefaciens</name>
    <dbReference type="NCBI Taxonomy" id="1265"/>
    <lineage>
        <taxon>Bacteria</taxon>
        <taxon>Bacillati</taxon>
        <taxon>Bacillota</taxon>
        <taxon>Clostridia</taxon>
        <taxon>Eubacteriales</taxon>
        <taxon>Oscillospiraceae</taxon>
        <taxon>Ruminococcus</taxon>
    </lineage>
</organism>
<feature type="transmembrane region" description="Helical" evidence="3">
    <location>
        <begin position="52"/>
        <end position="73"/>
    </location>
</feature>
<evidence type="ECO:0000256" key="2">
    <source>
        <dbReference type="ARBA" id="ARBA00022801"/>
    </source>
</evidence>
<dbReference type="EMBL" id="FNWV01000001">
    <property type="protein sequence ID" value="SEH37450.1"/>
    <property type="molecule type" value="Genomic_DNA"/>
</dbReference>
<keyword evidence="3" id="KW-0472">Membrane</keyword>
<reference evidence="5 6" key="1">
    <citation type="submission" date="2016-10" db="EMBL/GenBank/DDBJ databases">
        <authorList>
            <person name="de Groot N.N."/>
        </authorList>
    </citation>
    <scope>NUCLEOTIDE SEQUENCE [LARGE SCALE GENOMIC DNA]</scope>
    <source>
        <strain evidence="5 6">YAD2003</strain>
    </source>
</reference>
<dbReference type="InterPro" id="IPR051201">
    <property type="entry name" value="Chloro_Bact_Ser_Proteases"/>
</dbReference>
<feature type="domain" description="PDZ" evidence="4">
    <location>
        <begin position="354"/>
        <end position="436"/>
    </location>
</feature>
<evidence type="ECO:0000313" key="5">
    <source>
        <dbReference type="EMBL" id="SEH37450.1"/>
    </source>
</evidence>
<sequence length="453" mass="48665">MKNEYKYTVKGMNENNENNEVNGMNNNYSEYTCFSTDSNVSKKFKRRMTAKIAASIMAMVLVSGGSIGIYHYAFGTNNNLTTLAVEETEETTEKAAESTISAKTVNYTNLTETNRDELTTEEVVQKVLPSVVGIESTFTMTSQSNGGGYFNFGGFGQNQQPQTSTATATGTGVVITTNGYIVTNAHVIYDTEYNSGLASSISVIVNEEDRYDAEVIGYDTDYDLAVLKINAKDLVAAEFGNSDDLELGQNVIAIGNPLGFDLMNTVTSGIVSGLNRQITINEKSMTLIQTDAAINSGNSGGPLINKKGQVIGINSSKMSASYSEASIEGIGFAIPSNEASRIVEDIMEYGYVTGKPQLGISCQDVTENISRMYDLPVGVYVTEVKQDGAAANAGIQSGDIIIKVNGESVTTYEELTAKKNEHKAGETIELTYVRDGVENKVTVTLDEAVAAQN</sequence>
<dbReference type="InterPro" id="IPR009003">
    <property type="entry name" value="Peptidase_S1_PA"/>
</dbReference>
<dbReference type="InterPro" id="IPR001478">
    <property type="entry name" value="PDZ"/>
</dbReference>
<dbReference type="Gene3D" id="2.40.10.120">
    <property type="match status" value="1"/>
</dbReference>
<dbReference type="PROSITE" id="PS50106">
    <property type="entry name" value="PDZ"/>
    <property type="match status" value="1"/>
</dbReference>
<dbReference type="RefSeq" id="WP_074713976.1">
    <property type="nucleotide sequence ID" value="NZ_FNWV01000001.1"/>
</dbReference>
<dbReference type="GO" id="GO:0006508">
    <property type="term" value="P:proteolysis"/>
    <property type="evidence" value="ECO:0007669"/>
    <property type="project" value="UniProtKB-KW"/>
</dbReference>
<evidence type="ECO:0000259" key="4">
    <source>
        <dbReference type="PROSITE" id="PS50106"/>
    </source>
</evidence>
<evidence type="ECO:0000313" key="6">
    <source>
        <dbReference type="Proteomes" id="UP000183190"/>
    </source>
</evidence>
<dbReference type="GO" id="GO:0004252">
    <property type="term" value="F:serine-type endopeptidase activity"/>
    <property type="evidence" value="ECO:0007669"/>
    <property type="project" value="InterPro"/>
</dbReference>
<evidence type="ECO:0000256" key="3">
    <source>
        <dbReference type="SAM" id="Phobius"/>
    </source>
</evidence>
<dbReference type="SUPFAM" id="SSF50156">
    <property type="entry name" value="PDZ domain-like"/>
    <property type="match status" value="1"/>
</dbReference>
<dbReference type="SMART" id="SM00228">
    <property type="entry name" value="PDZ"/>
    <property type="match status" value="1"/>
</dbReference>
<dbReference type="Proteomes" id="UP000183190">
    <property type="component" value="Unassembled WGS sequence"/>
</dbReference>
<dbReference type="InterPro" id="IPR001940">
    <property type="entry name" value="Peptidase_S1C"/>
</dbReference>
<dbReference type="Pfam" id="PF13365">
    <property type="entry name" value="Trypsin_2"/>
    <property type="match status" value="1"/>
</dbReference>
<keyword evidence="2" id="KW-0378">Hydrolase</keyword>
<keyword evidence="1 5" id="KW-0645">Protease</keyword>
<protein>
    <submittedName>
        <fullName evidence="5">Serine protease Do</fullName>
    </submittedName>
</protein>
<keyword evidence="3" id="KW-1133">Transmembrane helix</keyword>
<evidence type="ECO:0000256" key="1">
    <source>
        <dbReference type="ARBA" id="ARBA00022670"/>
    </source>
</evidence>
<gene>
    <name evidence="5" type="ORF">SAMN02910265_00118</name>
</gene>
<dbReference type="Pfam" id="PF13180">
    <property type="entry name" value="PDZ_2"/>
    <property type="match status" value="1"/>
</dbReference>
<keyword evidence="3" id="KW-0812">Transmembrane</keyword>
<dbReference type="SUPFAM" id="SSF50494">
    <property type="entry name" value="Trypsin-like serine proteases"/>
    <property type="match status" value="1"/>
</dbReference>
<dbReference type="Gene3D" id="2.30.42.10">
    <property type="match status" value="1"/>
</dbReference>
<dbReference type="PANTHER" id="PTHR43343:SF3">
    <property type="entry name" value="PROTEASE DO-LIKE 8, CHLOROPLASTIC"/>
    <property type="match status" value="1"/>
</dbReference>
<dbReference type="InterPro" id="IPR036034">
    <property type="entry name" value="PDZ_sf"/>
</dbReference>
<dbReference type="AlphaFoldDB" id="A0A1H6HTI3"/>
<accession>A0A1H6HTI3</accession>
<dbReference type="OrthoDB" id="9758917at2"/>
<dbReference type="PANTHER" id="PTHR43343">
    <property type="entry name" value="PEPTIDASE S12"/>
    <property type="match status" value="1"/>
</dbReference>
<proteinExistence type="predicted"/>
<dbReference type="PRINTS" id="PR00834">
    <property type="entry name" value="PROTEASES2C"/>
</dbReference>